<evidence type="ECO:0000313" key="1">
    <source>
        <dbReference type="EMBL" id="KYD10539.1"/>
    </source>
</evidence>
<dbReference type="EMBL" id="LQYS01000086">
    <property type="protein sequence ID" value="KYD10539.1"/>
    <property type="molecule type" value="Genomic_DNA"/>
</dbReference>
<comment type="caution">
    <text evidence="1">The sequence shown here is derived from an EMBL/GenBank/DDBJ whole genome shotgun (WGS) entry which is preliminary data.</text>
</comment>
<organism evidence="1 2">
    <name type="scientific">Saccharococcus caldoxylosilyticus</name>
    <dbReference type="NCBI Taxonomy" id="81408"/>
    <lineage>
        <taxon>Bacteria</taxon>
        <taxon>Bacillati</taxon>
        <taxon>Bacillota</taxon>
        <taxon>Bacilli</taxon>
        <taxon>Bacillales</taxon>
        <taxon>Anoxybacillaceae</taxon>
        <taxon>Saccharococcus</taxon>
    </lineage>
</organism>
<gene>
    <name evidence="1" type="ORF">B4119_0879</name>
</gene>
<evidence type="ECO:0000313" key="2">
    <source>
        <dbReference type="Proteomes" id="UP000075455"/>
    </source>
</evidence>
<protein>
    <submittedName>
        <fullName evidence="1">Uncharacterized protein</fullName>
    </submittedName>
</protein>
<sequence>MKKPIPSSKQIKAKRVISPKMTPAKRAGGCGCVRTIKRNNG</sequence>
<dbReference type="AlphaFoldDB" id="A0A150LET9"/>
<reference evidence="1 2" key="1">
    <citation type="submission" date="2016-01" db="EMBL/GenBank/DDBJ databases">
        <title>Draft Genome Sequences of Seven Thermophilic Sporeformers Isolated from Foods.</title>
        <authorList>
            <person name="Berendsen E.M."/>
            <person name="Wells-Bennik M.H."/>
            <person name="Krawcyk A.O."/>
            <person name="De Jong A."/>
            <person name="Holsappel S."/>
            <person name="Eijlander R.T."/>
            <person name="Kuipers O.P."/>
        </authorList>
    </citation>
    <scope>NUCLEOTIDE SEQUENCE [LARGE SCALE GENOMIC DNA]</scope>
    <source>
        <strain evidence="1 2">B4119</strain>
    </source>
</reference>
<accession>A0A150LET9</accession>
<name>A0A150LET9_9BACL</name>
<dbReference type="RefSeq" id="WP_017436293.1">
    <property type="nucleotide sequence ID" value="NZ_AP025623.1"/>
</dbReference>
<proteinExistence type="predicted"/>
<dbReference type="STRING" id="81408.B4119_0879"/>
<dbReference type="Proteomes" id="UP000075455">
    <property type="component" value="Unassembled WGS sequence"/>
</dbReference>